<proteinExistence type="predicted"/>
<evidence type="ECO:0000256" key="1">
    <source>
        <dbReference type="SAM" id="MobiDB-lite"/>
    </source>
</evidence>
<feature type="region of interest" description="Disordered" evidence="1">
    <location>
        <begin position="113"/>
        <end position="134"/>
    </location>
</feature>
<evidence type="ECO:0000313" key="2">
    <source>
        <dbReference type="EMBL" id="PTB80120.1"/>
    </source>
</evidence>
<protein>
    <submittedName>
        <fullName evidence="2">Uncharacterized protein</fullName>
    </submittedName>
</protein>
<dbReference type="Proteomes" id="UP000240760">
    <property type="component" value="Unassembled WGS sequence"/>
</dbReference>
<dbReference type="EMBL" id="KZ679127">
    <property type="protein sequence ID" value="PTB80120.1"/>
    <property type="molecule type" value="Genomic_DNA"/>
</dbReference>
<organism evidence="2 3">
    <name type="scientific">Trichoderma longibrachiatum ATCC 18648</name>
    <dbReference type="NCBI Taxonomy" id="983965"/>
    <lineage>
        <taxon>Eukaryota</taxon>
        <taxon>Fungi</taxon>
        <taxon>Dikarya</taxon>
        <taxon>Ascomycota</taxon>
        <taxon>Pezizomycotina</taxon>
        <taxon>Sordariomycetes</taxon>
        <taxon>Hypocreomycetidae</taxon>
        <taxon>Hypocreales</taxon>
        <taxon>Hypocreaceae</taxon>
        <taxon>Trichoderma</taxon>
    </lineage>
</organism>
<accession>A0A2T4CF12</accession>
<name>A0A2T4CF12_TRILO</name>
<evidence type="ECO:0000313" key="3">
    <source>
        <dbReference type="Proteomes" id="UP000240760"/>
    </source>
</evidence>
<keyword evidence="3" id="KW-1185">Reference proteome</keyword>
<reference evidence="2 3" key="1">
    <citation type="submission" date="2016-07" db="EMBL/GenBank/DDBJ databases">
        <title>Multiple horizontal gene transfer events from other fungi enriched the ability of initially mycotrophic Trichoderma (Ascomycota) to feed on dead plant biomass.</title>
        <authorList>
            <consortium name="DOE Joint Genome Institute"/>
            <person name="Aerts A."/>
            <person name="Atanasova L."/>
            <person name="Chenthamara K."/>
            <person name="Zhang J."/>
            <person name="Grujic M."/>
            <person name="Henrissat B."/>
            <person name="Kuo A."/>
            <person name="Salamov A."/>
            <person name="Lipzen A."/>
            <person name="Labutti K."/>
            <person name="Barry K."/>
            <person name="Miao Y."/>
            <person name="Rahimi M.J."/>
            <person name="Shen Q."/>
            <person name="Grigoriev I.V."/>
            <person name="Kubicek C.P."/>
            <person name="Druzhinina I.S."/>
        </authorList>
    </citation>
    <scope>NUCLEOTIDE SEQUENCE [LARGE SCALE GENOMIC DNA]</scope>
    <source>
        <strain evidence="2 3">ATCC 18648</strain>
    </source>
</reference>
<sequence>MHLGVLHLFSPTNRDPAHTLTPNDCLSKPRSCICPQVIGHYRLSSELLHLFGICSTMHPSTIIDIDPTRVAATTILSDWKGRMEKTTTGITPPGRPLPKTRLPITIPPAEMPYKASRSSRATHAPTRHTSGGEGRLEPLFAATYVQARERMADRLGDRQADAAWSACASFGDF</sequence>
<dbReference type="AlphaFoldDB" id="A0A2T4CF12"/>
<gene>
    <name evidence="2" type="ORF">M440DRAFT_180891</name>
</gene>